<reference evidence="2 3" key="2">
    <citation type="submission" date="2007-08" db="EMBL/GenBank/DDBJ databases">
        <authorList>
            <person name="Fulton L."/>
            <person name="Clifton S."/>
            <person name="Fulton B."/>
            <person name="Xu J."/>
            <person name="Minx P."/>
            <person name="Pepin K.H."/>
            <person name="Johnson M."/>
            <person name="Thiruvilangam P."/>
            <person name="Bhonagiri V."/>
            <person name="Nash W.E."/>
            <person name="Wang C."/>
            <person name="Mardis E.R."/>
            <person name="Wilson R.K."/>
        </authorList>
    </citation>
    <scope>NUCLEOTIDE SEQUENCE [LARGE SCALE GENOMIC DNA]</scope>
    <source>
        <strain evidence="2 3">DSM 753</strain>
    </source>
</reference>
<dbReference type="eggNOG" id="COG1192">
    <property type="taxonomic scope" value="Bacteria"/>
</dbReference>
<dbReference type="Pfam" id="PF13614">
    <property type="entry name" value="AAA_31"/>
    <property type="match status" value="1"/>
</dbReference>
<dbReference type="CDD" id="cd02042">
    <property type="entry name" value="ParAB_family"/>
    <property type="match status" value="1"/>
</dbReference>
<reference evidence="2 3" key="1">
    <citation type="submission" date="2007-08" db="EMBL/GenBank/DDBJ databases">
        <title>Draft genome sequence of Clostridium leptum (DSM 753).</title>
        <authorList>
            <person name="Sudarsanam P."/>
            <person name="Ley R."/>
            <person name="Guruge J."/>
            <person name="Turnbaugh P.J."/>
            <person name="Mahowald M."/>
            <person name="Liep D."/>
            <person name="Gordon J."/>
        </authorList>
    </citation>
    <scope>NUCLEOTIDE SEQUENCE [LARGE SCALE GENOMIC DNA]</scope>
    <source>
        <strain evidence="2 3">DSM 753</strain>
    </source>
</reference>
<gene>
    <name evidence="2" type="ORF">CLOLEP_00142</name>
</gene>
<dbReference type="SUPFAM" id="SSF52540">
    <property type="entry name" value="P-loop containing nucleoside triphosphate hydrolases"/>
    <property type="match status" value="1"/>
</dbReference>
<dbReference type="PANTHER" id="PTHR13696">
    <property type="entry name" value="P-LOOP CONTAINING NUCLEOSIDE TRIPHOSPHATE HYDROLASE"/>
    <property type="match status" value="1"/>
</dbReference>
<dbReference type="EMBL" id="ABCB02000007">
    <property type="protein sequence ID" value="EDO63061.1"/>
    <property type="molecule type" value="Genomic_DNA"/>
</dbReference>
<dbReference type="Proteomes" id="UP000003490">
    <property type="component" value="Unassembled WGS sequence"/>
</dbReference>
<evidence type="ECO:0000313" key="2">
    <source>
        <dbReference type="EMBL" id="EDO63061.1"/>
    </source>
</evidence>
<accession>A7VNL6</accession>
<dbReference type="InterPro" id="IPR025669">
    <property type="entry name" value="AAA_dom"/>
</dbReference>
<protein>
    <submittedName>
        <fullName evidence="2">CobQ/CobB/MinD/ParA nucleotide binding domain protein</fullName>
    </submittedName>
</protein>
<sequence length="329" mass="35070">MACLPLEGVSASQNAGRSFSVQDMTSPIDRSPFDRTIAVWNHKGGTFKTSVVANLGYLFAAGGNKVLMVDMDPQANLDIDAGIPAGERERGVGLAEALREGNTLPPPQHLSENLHLISGGPALNEFTDPASLAAILERVTTARYDLLAQALAPLAWDYDLIFIDSGPAQTLLSQTILGVARYLVVPTRTDNASITGLVDVQDAIDGVATCNPDLQLLGVVLAGVGARATRIAADKRHAIDTVLGTGTVFNAVIHYSEKVAVLARQQGKTVAELAAEYHHTQPAYTYLAQGKKVPNVAKAAVSIETDYLRLATEISDRMFTSDEQEPDHD</sequence>
<organism evidence="2 3">
    <name type="scientific">[Clostridium] leptum DSM 753</name>
    <dbReference type="NCBI Taxonomy" id="428125"/>
    <lineage>
        <taxon>Bacteria</taxon>
        <taxon>Bacillati</taxon>
        <taxon>Bacillota</taxon>
        <taxon>Clostridia</taxon>
        <taxon>Eubacteriales</taxon>
        <taxon>Oscillospiraceae</taxon>
        <taxon>Oscillospiraceae incertae sedis</taxon>
    </lineage>
</organism>
<dbReference type="Gene3D" id="3.40.50.300">
    <property type="entry name" value="P-loop containing nucleotide triphosphate hydrolases"/>
    <property type="match status" value="1"/>
</dbReference>
<dbReference type="HOGENOM" id="CLU_037612_4_1_9"/>
<dbReference type="InterPro" id="IPR050678">
    <property type="entry name" value="DNA_Partitioning_ATPase"/>
</dbReference>
<evidence type="ECO:0000313" key="3">
    <source>
        <dbReference type="Proteomes" id="UP000003490"/>
    </source>
</evidence>
<dbReference type="PANTHER" id="PTHR13696:SF52">
    <property type="entry name" value="PARA FAMILY PROTEIN CT_582"/>
    <property type="match status" value="1"/>
</dbReference>
<proteinExistence type="predicted"/>
<name>A7VNL6_9FIRM</name>
<dbReference type="AlphaFoldDB" id="A7VNL6"/>
<comment type="caution">
    <text evidence="2">The sequence shown here is derived from an EMBL/GenBank/DDBJ whole genome shotgun (WGS) entry which is preliminary data.</text>
</comment>
<feature type="domain" description="AAA" evidence="1">
    <location>
        <begin position="35"/>
        <end position="215"/>
    </location>
</feature>
<evidence type="ECO:0000259" key="1">
    <source>
        <dbReference type="Pfam" id="PF13614"/>
    </source>
</evidence>
<dbReference type="InterPro" id="IPR027417">
    <property type="entry name" value="P-loop_NTPase"/>
</dbReference>